<dbReference type="FunCoup" id="A0A0C2TMW7">
    <property type="interactions" value="346"/>
</dbReference>
<evidence type="ECO:0000256" key="2">
    <source>
        <dbReference type="ARBA" id="ARBA00022801"/>
    </source>
</evidence>
<gene>
    <name evidence="7" type="ORF">M378DRAFT_71798</name>
</gene>
<evidence type="ECO:0000313" key="7">
    <source>
        <dbReference type="EMBL" id="KIL68499.1"/>
    </source>
</evidence>
<dbReference type="EMBL" id="KN818228">
    <property type="protein sequence ID" value="KIL68499.1"/>
    <property type="molecule type" value="Genomic_DNA"/>
</dbReference>
<dbReference type="GO" id="GO:0045025">
    <property type="term" value="C:mitochondrial degradosome"/>
    <property type="evidence" value="ECO:0007669"/>
    <property type="project" value="TreeGrafter"/>
</dbReference>
<feature type="region of interest" description="Disordered" evidence="5">
    <location>
        <begin position="714"/>
        <end position="738"/>
    </location>
</feature>
<dbReference type="InParanoid" id="A0A0C2TMW7"/>
<dbReference type="GO" id="GO:0005524">
    <property type="term" value="F:ATP binding"/>
    <property type="evidence" value="ECO:0007669"/>
    <property type="project" value="UniProtKB-KW"/>
</dbReference>
<dbReference type="Gene3D" id="3.40.50.300">
    <property type="entry name" value="P-loop containing nucleotide triphosphate hydrolases"/>
    <property type="match status" value="2"/>
</dbReference>
<dbReference type="GO" id="GO:0016787">
    <property type="term" value="F:hydrolase activity"/>
    <property type="evidence" value="ECO:0007669"/>
    <property type="project" value="UniProtKB-KW"/>
</dbReference>
<dbReference type="Proteomes" id="UP000054549">
    <property type="component" value="Unassembled WGS sequence"/>
</dbReference>
<dbReference type="Gene3D" id="1.20.272.40">
    <property type="match status" value="1"/>
</dbReference>
<accession>A0A0C2TMW7</accession>
<dbReference type="PANTHER" id="PTHR12131">
    <property type="entry name" value="ATP-DEPENDENT RNA AND DNA HELICASE"/>
    <property type="match status" value="1"/>
</dbReference>
<dbReference type="OrthoDB" id="6692397at2759"/>
<sequence length="830" mass="92621">MSTLALCLRCRLSLSFSQTEQHSFLYLQRRLRHASGAQTYLKKREHFRDLPAQLPKNPKNHFKRSRAPYRPEPVIPDDAHNIGPASIENIPEFFVRNVRAWATHPRIHTRLRDFGIPALHTRPLLRAFAEAVERGELHETDEQFEQYGLTRFAQGLSELSADQAESEVDVIYSTIFFTWASDPKQQGKLIDTLSVSPFKTLSHIQRLSEAACRQYPAEEFPPARRMHRRIIMHVGPTNSGKTHHALSALAAASTGVYAGPLRLLAHEIWERLNLGEITPIGSSDPDSQQVATTSGELPTYFNDHPSLIRALRGSKRGNLAHGRPCNMITGEEQKIVSESASLLSCTVEMLSTTRICDVAVVDEIQMISDPQRGAAWTSAVLGLCAREIHLCGEETAVPVIQALLRDTGDEIEVRKYERLTPLAVEEQSLEGNWGKVKKGDCVVAFSRSGIFGIKRHIENRTGMRCAVVYGKLPPEVRSEQARLFNDPESGYDVIIGSDAIGMGLNLKIRRIIFDAVAKKMADGSQQRLSAPQVKQIAGRAGRYGLLEPTAKFKGAPWQSPGGVATTLYQSDLPYLRQALAEPIRPLRYARLGVRTETFTGLAQVLPQGASTFTIYEAHIYVGRLGANYRYAMPDESLLKSICQMVDEEGITGSLTIEDRKLLCIAPLPWRDARCLLVMRRLVKMYRERLKVDLLEAIEGTGFMDALEGMESSADGASGIDNMNGSKTRTRPSTNRHSWDGAEEVGKINQTTLNLLETFHKVLALYIWMSYRSPASWGGREAVGLIKLRVEHALERCLEGLSKRAVNRGKEGFGVRKFQVQRQARQGALLI</sequence>
<evidence type="ECO:0000259" key="6">
    <source>
        <dbReference type="PROSITE" id="PS51194"/>
    </source>
</evidence>
<dbReference type="InterPro" id="IPR050699">
    <property type="entry name" value="RNA-DNA_Helicase"/>
</dbReference>
<dbReference type="Pfam" id="PF22527">
    <property type="entry name" value="DEXQc_Suv3"/>
    <property type="match status" value="2"/>
</dbReference>
<feature type="compositionally biased region" description="Polar residues" evidence="5">
    <location>
        <begin position="720"/>
        <end position="735"/>
    </location>
</feature>
<dbReference type="GO" id="GO:0000965">
    <property type="term" value="P:mitochondrial RNA 3'-end processing"/>
    <property type="evidence" value="ECO:0007669"/>
    <property type="project" value="TreeGrafter"/>
</dbReference>
<evidence type="ECO:0000256" key="3">
    <source>
        <dbReference type="ARBA" id="ARBA00022806"/>
    </source>
</evidence>
<dbReference type="Pfam" id="PF00271">
    <property type="entry name" value="Helicase_C"/>
    <property type="match status" value="1"/>
</dbReference>
<keyword evidence="1" id="KW-0547">Nucleotide-binding</keyword>
<keyword evidence="4" id="KW-0067">ATP-binding</keyword>
<dbReference type="InterPro" id="IPR022192">
    <property type="entry name" value="SUV3_C"/>
</dbReference>
<keyword evidence="2" id="KW-0378">Hydrolase</keyword>
<feature type="domain" description="Helicase C-terminal" evidence="6">
    <location>
        <begin position="428"/>
        <end position="599"/>
    </location>
</feature>
<evidence type="ECO:0000256" key="5">
    <source>
        <dbReference type="SAM" id="MobiDB-lite"/>
    </source>
</evidence>
<dbReference type="Pfam" id="PF12513">
    <property type="entry name" value="SUV3_C"/>
    <property type="match status" value="1"/>
</dbReference>
<dbReference type="HOGENOM" id="CLU_010647_0_0_1"/>
<organism evidence="7 8">
    <name type="scientific">Amanita muscaria (strain Koide BX008)</name>
    <dbReference type="NCBI Taxonomy" id="946122"/>
    <lineage>
        <taxon>Eukaryota</taxon>
        <taxon>Fungi</taxon>
        <taxon>Dikarya</taxon>
        <taxon>Basidiomycota</taxon>
        <taxon>Agaricomycotina</taxon>
        <taxon>Agaricomycetes</taxon>
        <taxon>Agaricomycetidae</taxon>
        <taxon>Agaricales</taxon>
        <taxon>Pluteineae</taxon>
        <taxon>Amanitaceae</taxon>
        <taxon>Amanita</taxon>
    </lineage>
</organism>
<reference evidence="7 8" key="1">
    <citation type="submission" date="2014-04" db="EMBL/GenBank/DDBJ databases">
        <title>Evolutionary Origins and Diversification of the Mycorrhizal Mutualists.</title>
        <authorList>
            <consortium name="DOE Joint Genome Institute"/>
            <consortium name="Mycorrhizal Genomics Consortium"/>
            <person name="Kohler A."/>
            <person name="Kuo A."/>
            <person name="Nagy L.G."/>
            <person name="Floudas D."/>
            <person name="Copeland A."/>
            <person name="Barry K.W."/>
            <person name="Cichocki N."/>
            <person name="Veneault-Fourrey C."/>
            <person name="LaButti K."/>
            <person name="Lindquist E.A."/>
            <person name="Lipzen A."/>
            <person name="Lundell T."/>
            <person name="Morin E."/>
            <person name="Murat C."/>
            <person name="Riley R."/>
            <person name="Ohm R."/>
            <person name="Sun H."/>
            <person name="Tunlid A."/>
            <person name="Henrissat B."/>
            <person name="Grigoriev I.V."/>
            <person name="Hibbett D.S."/>
            <person name="Martin F."/>
        </authorList>
    </citation>
    <scope>NUCLEOTIDE SEQUENCE [LARGE SCALE GENOMIC DNA]</scope>
    <source>
        <strain evidence="7 8">Koide BX008</strain>
    </source>
</reference>
<keyword evidence="8" id="KW-1185">Reference proteome</keyword>
<dbReference type="SUPFAM" id="SSF52540">
    <property type="entry name" value="P-loop containing nucleoside triphosphate hydrolases"/>
    <property type="match status" value="1"/>
</dbReference>
<keyword evidence="3" id="KW-0347">Helicase</keyword>
<dbReference type="Gene3D" id="1.20.58.1080">
    <property type="match status" value="1"/>
</dbReference>
<dbReference type="AlphaFoldDB" id="A0A0C2TMW7"/>
<evidence type="ECO:0000256" key="1">
    <source>
        <dbReference type="ARBA" id="ARBA00022741"/>
    </source>
</evidence>
<dbReference type="STRING" id="946122.A0A0C2TMW7"/>
<protein>
    <recommendedName>
        <fullName evidence="6">Helicase C-terminal domain-containing protein</fullName>
    </recommendedName>
</protein>
<dbReference type="CDD" id="cd18805">
    <property type="entry name" value="SF2_C_suv3"/>
    <property type="match status" value="1"/>
</dbReference>
<dbReference type="GO" id="GO:0004386">
    <property type="term" value="F:helicase activity"/>
    <property type="evidence" value="ECO:0007669"/>
    <property type="project" value="UniProtKB-KW"/>
</dbReference>
<dbReference type="PANTHER" id="PTHR12131:SF1">
    <property type="entry name" value="ATP-DEPENDENT RNA HELICASE SUPV3L1, MITOCHONDRIAL-RELATED"/>
    <property type="match status" value="1"/>
</dbReference>
<dbReference type="InterPro" id="IPR001650">
    <property type="entry name" value="Helicase_C-like"/>
</dbReference>
<proteinExistence type="predicted"/>
<dbReference type="FunFam" id="3.40.50.300:FF:000957">
    <property type="entry name" value="ATP-dependent RNA helicase SUV3L, mitochondrial"/>
    <property type="match status" value="1"/>
</dbReference>
<evidence type="ECO:0000256" key="4">
    <source>
        <dbReference type="ARBA" id="ARBA00022840"/>
    </source>
</evidence>
<name>A0A0C2TMW7_AMAMK</name>
<dbReference type="InterPro" id="IPR027417">
    <property type="entry name" value="P-loop_NTPase"/>
</dbReference>
<dbReference type="SMART" id="SM00490">
    <property type="entry name" value="HELICc"/>
    <property type="match status" value="1"/>
</dbReference>
<evidence type="ECO:0000313" key="8">
    <source>
        <dbReference type="Proteomes" id="UP000054549"/>
    </source>
</evidence>
<dbReference type="PROSITE" id="PS51194">
    <property type="entry name" value="HELICASE_CTER"/>
    <property type="match status" value="1"/>
</dbReference>
<dbReference type="InterPro" id="IPR055206">
    <property type="entry name" value="DEXQc_SUV3"/>
</dbReference>